<evidence type="ECO:0000313" key="3">
    <source>
        <dbReference type="Proteomes" id="UP000266441"/>
    </source>
</evidence>
<protein>
    <submittedName>
        <fullName evidence="2">Amidohydrolase</fullName>
    </submittedName>
</protein>
<dbReference type="InterPro" id="IPR011059">
    <property type="entry name" value="Metal-dep_hydrolase_composite"/>
</dbReference>
<evidence type="ECO:0000259" key="1">
    <source>
        <dbReference type="Pfam" id="PF07969"/>
    </source>
</evidence>
<proteinExistence type="predicted"/>
<dbReference type="GO" id="GO:0016810">
    <property type="term" value="F:hydrolase activity, acting on carbon-nitrogen (but not peptide) bonds"/>
    <property type="evidence" value="ECO:0007669"/>
    <property type="project" value="InterPro"/>
</dbReference>
<dbReference type="InterPro" id="IPR013108">
    <property type="entry name" value="Amidohydro_3"/>
</dbReference>
<dbReference type="Pfam" id="PF07969">
    <property type="entry name" value="Amidohydro_3"/>
    <property type="match status" value="1"/>
</dbReference>
<evidence type="ECO:0000313" key="2">
    <source>
        <dbReference type="EMBL" id="RIH66216.1"/>
    </source>
</evidence>
<name>A0A399D416_9BACT</name>
<dbReference type="CDD" id="cd01300">
    <property type="entry name" value="YtcJ_like"/>
    <property type="match status" value="1"/>
</dbReference>
<feature type="domain" description="Amidohydrolase 3" evidence="1">
    <location>
        <begin position="71"/>
        <end position="544"/>
    </location>
</feature>
<dbReference type="PANTHER" id="PTHR22642">
    <property type="entry name" value="IMIDAZOLONEPROPIONASE"/>
    <property type="match status" value="1"/>
</dbReference>
<dbReference type="PANTHER" id="PTHR22642:SF2">
    <property type="entry name" value="PROTEIN LONG AFTER FAR-RED 3"/>
    <property type="match status" value="1"/>
</dbReference>
<dbReference type="InterPro" id="IPR033932">
    <property type="entry name" value="YtcJ-like"/>
</dbReference>
<comment type="caution">
    <text evidence="2">The sequence shown here is derived from an EMBL/GenBank/DDBJ whole genome shotgun (WGS) entry which is preliminary data.</text>
</comment>
<organism evidence="2 3">
    <name type="scientific">Mariniphaga sediminis</name>
    <dbReference type="NCBI Taxonomy" id="1628158"/>
    <lineage>
        <taxon>Bacteria</taxon>
        <taxon>Pseudomonadati</taxon>
        <taxon>Bacteroidota</taxon>
        <taxon>Bacteroidia</taxon>
        <taxon>Marinilabiliales</taxon>
        <taxon>Prolixibacteraceae</taxon>
        <taxon>Mariniphaga</taxon>
    </lineage>
</organism>
<dbReference type="Proteomes" id="UP000266441">
    <property type="component" value="Unassembled WGS sequence"/>
</dbReference>
<gene>
    <name evidence="2" type="ORF">D1164_04705</name>
</gene>
<dbReference type="InterPro" id="IPR032466">
    <property type="entry name" value="Metal_Hydrolase"/>
</dbReference>
<keyword evidence="3" id="KW-1185">Reference proteome</keyword>
<dbReference type="SUPFAM" id="SSF51556">
    <property type="entry name" value="Metallo-dependent hydrolases"/>
    <property type="match status" value="1"/>
</dbReference>
<dbReference type="SUPFAM" id="SSF51338">
    <property type="entry name" value="Composite domain of metallo-dependent hydrolases"/>
    <property type="match status" value="1"/>
</dbReference>
<dbReference type="Gene3D" id="3.20.20.140">
    <property type="entry name" value="Metal-dependent hydrolases"/>
    <property type="match status" value="1"/>
</dbReference>
<dbReference type="Gene3D" id="3.10.310.70">
    <property type="match status" value="1"/>
</dbReference>
<reference evidence="2 3" key="1">
    <citation type="journal article" date="2015" name="Int. J. Syst. Evol. Microbiol.">
        <title>Mariniphaga sediminis sp. nov., isolated from coastal sediment.</title>
        <authorList>
            <person name="Wang F.Q."/>
            <person name="Shen Q.Y."/>
            <person name="Chen G.J."/>
            <person name="Du Z.J."/>
        </authorList>
    </citation>
    <scope>NUCLEOTIDE SEQUENCE [LARGE SCALE GENOMIC DNA]</scope>
    <source>
        <strain evidence="2 3">SY21</strain>
    </source>
</reference>
<dbReference type="OrthoDB" id="9767366at2"/>
<dbReference type="RefSeq" id="WP_119348803.1">
    <property type="nucleotide sequence ID" value="NZ_QWET01000003.1"/>
</dbReference>
<dbReference type="Gene3D" id="2.30.40.10">
    <property type="entry name" value="Urease, subunit C, domain 1"/>
    <property type="match status" value="1"/>
</dbReference>
<sequence>MRKEWLFVLFVLLLMNSCVNRKPVDLIVTNATVYTVDNTFSKVESFAVVNGKIAATGTATDILAKYTSENILDADEKFVFPGFNDAHCHFNGYGENLMQYADLRGTSGPDEIYRAIRAHHEKFGGEWLLGRSWDQNDWQAAGFPDKTKLDELFPETPVYLVRVDGHAGWCNSKALELAGITVATKVAGGMVEIKNGEPTGILIDNAMGLVSRLIPDSSREQQKKGLLEAQKSCFTAGLTSVTDCGLGKNTILLIKEMQNGGELKMRINAMLNPTEENFEFFVKDGPEKNERLVVNTIKLFADGALGSRGALLLKDYSDDPGNSGIQIEGQEYYDRICQLAYDNHFAVATHAIGDSANRLVLNTYARFLKEKNDRRWRIEHAQIIDSDDFEKFARYSIVPSVQATHATSDMYWAGDRLGEKRLKNGAYAYQTLLKQNGWLPNGTDFPVERIESLFTFYASVFRTDPSGWPEGGFLKEEGLSREQALRSMTIWPAKASFEENEKGSLEPGKWADFVILDTDLMTADPQEMLKAKIESTWIAGEKVFGN</sequence>
<keyword evidence="2" id="KW-0378">Hydrolase</keyword>
<dbReference type="EMBL" id="QWET01000003">
    <property type="protein sequence ID" value="RIH66216.1"/>
    <property type="molecule type" value="Genomic_DNA"/>
</dbReference>
<accession>A0A399D416</accession>
<dbReference type="AlphaFoldDB" id="A0A399D416"/>